<feature type="transmembrane region" description="Helical" evidence="1">
    <location>
        <begin position="43"/>
        <end position="61"/>
    </location>
</feature>
<sequence length="303" mass="32042">MNPSSNTMSVEHGSTKRLIVALVFVSIGLQALAFVVPGDGFTLTFRMVGALMLVAALFLGLKDRLENKNLLAVGIGLIACLTAIALVATQSHTAQAAELDNYSSVKSETVTYKEPDLNAIAATSKALVELTGVDLEEQVLSAKAVKYSPKSGATPMWADAQAYTLESKTIVAVPLESGLSRVNKILFIWENGKLVTQEVYGEILADNKVQVRLWNDGKLSVNKTIVNPNAGSNGEIQPLGMNWGKLNQCLNSIGINWAVLAVISVACGWACALTAGAGCIYCLSAATGWTGGSISACVYEAWE</sequence>
<dbReference type="RefSeq" id="WP_184454170.1">
    <property type="nucleotide sequence ID" value="NZ_JACHMK010000001.1"/>
</dbReference>
<evidence type="ECO:0000313" key="2">
    <source>
        <dbReference type="EMBL" id="MBB6335667.1"/>
    </source>
</evidence>
<gene>
    <name evidence="2" type="ORF">HD592_002232</name>
</gene>
<feature type="transmembrane region" description="Helical" evidence="1">
    <location>
        <begin position="70"/>
        <end position="88"/>
    </location>
</feature>
<dbReference type="Proteomes" id="UP000617426">
    <property type="component" value="Unassembled WGS sequence"/>
</dbReference>
<evidence type="ECO:0000313" key="3">
    <source>
        <dbReference type="Proteomes" id="UP000617426"/>
    </source>
</evidence>
<keyword evidence="3" id="KW-1185">Reference proteome</keyword>
<name>A0A923E7B4_9ACTO</name>
<keyword evidence="1" id="KW-0812">Transmembrane</keyword>
<dbReference type="AlphaFoldDB" id="A0A923E7B4"/>
<organism evidence="2 3">
    <name type="scientific">Schaalia hyovaginalis</name>
    <dbReference type="NCBI Taxonomy" id="29316"/>
    <lineage>
        <taxon>Bacteria</taxon>
        <taxon>Bacillati</taxon>
        <taxon>Actinomycetota</taxon>
        <taxon>Actinomycetes</taxon>
        <taxon>Actinomycetales</taxon>
        <taxon>Actinomycetaceae</taxon>
        <taxon>Schaalia</taxon>
    </lineage>
</organism>
<keyword evidence="1" id="KW-0472">Membrane</keyword>
<protein>
    <submittedName>
        <fullName evidence="2">Uncharacterized protein</fullName>
    </submittedName>
</protein>
<proteinExistence type="predicted"/>
<dbReference type="EMBL" id="JACHMK010000001">
    <property type="protein sequence ID" value="MBB6335667.1"/>
    <property type="molecule type" value="Genomic_DNA"/>
</dbReference>
<accession>A0A923E7B4</accession>
<keyword evidence="1" id="KW-1133">Transmembrane helix</keyword>
<comment type="caution">
    <text evidence="2">The sequence shown here is derived from an EMBL/GenBank/DDBJ whole genome shotgun (WGS) entry which is preliminary data.</text>
</comment>
<evidence type="ECO:0000256" key="1">
    <source>
        <dbReference type="SAM" id="Phobius"/>
    </source>
</evidence>
<reference evidence="2" key="1">
    <citation type="submission" date="2020-08" db="EMBL/GenBank/DDBJ databases">
        <title>Sequencing the genomes of 1000 actinobacteria strains.</title>
        <authorList>
            <person name="Klenk H.-P."/>
        </authorList>
    </citation>
    <scope>NUCLEOTIDE SEQUENCE</scope>
    <source>
        <strain evidence="2">DSM 10695</strain>
    </source>
</reference>